<dbReference type="EMBL" id="VSRR010001894">
    <property type="protein sequence ID" value="MPC28331.1"/>
    <property type="molecule type" value="Genomic_DNA"/>
</dbReference>
<accession>A0A5B7E2V3</accession>
<proteinExistence type="predicted"/>
<evidence type="ECO:0000313" key="3">
    <source>
        <dbReference type="Proteomes" id="UP000324222"/>
    </source>
</evidence>
<feature type="region of interest" description="Disordered" evidence="1">
    <location>
        <begin position="13"/>
        <end position="44"/>
    </location>
</feature>
<comment type="caution">
    <text evidence="2">The sequence shown here is derived from an EMBL/GenBank/DDBJ whole genome shotgun (WGS) entry which is preliminary data.</text>
</comment>
<dbReference type="AlphaFoldDB" id="A0A5B7E2V3"/>
<protein>
    <submittedName>
        <fullName evidence="2">Uncharacterized protein</fullName>
    </submittedName>
</protein>
<dbReference type="Proteomes" id="UP000324222">
    <property type="component" value="Unassembled WGS sequence"/>
</dbReference>
<gene>
    <name evidence="2" type="ORF">E2C01_021532</name>
</gene>
<organism evidence="2 3">
    <name type="scientific">Portunus trituberculatus</name>
    <name type="common">Swimming crab</name>
    <name type="synonym">Neptunus trituberculatus</name>
    <dbReference type="NCBI Taxonomy" id="210409"/>
    <lineage>
        <taxon>Eukaryota</taxon>
        <taxon>Metazoa</taxon>
        <taxon>Ecdysozoa</taxon>
        <taxon>Arthropoda</taxon>
        <taxon>Crustacea</taxon>
        <taxon>Multicrustacea</taxon>
        <taxon>Malacostraca</taxon>
        <taxon>Eumalacostraca</taxon>
        <taxon>Eucarida</taxon>
        <taxon>Decapoda</taxon>
        <taxon>Pleocyemata</taxon>
        <taxon>Brachyura</taxon>
        <taxon>Eubrachyura</taxon>
        <taxon>Portunoidea</taxon>
        <taxon>Portunidae</taxon>
        <taxon>Portuninae</taxon>
        <taxon>Portunus</taxon>
    </lineage>
</organism>
<sequence>MLLSDALCPHPIAARPLPSPHHHHHHSPPPTPSRSATQRSGDAKATVMFTKNVKTQCCGGGVCVRAVPRRRAGHRRRQASMQRRSSALCRPKPILPSPWWGPCRHVGWRARLSV</sequence>
<evidence type="ECO:0000313" key="2">
    <source>
        <dbReference type="EMBL" id="MPC28331.1"/>
    </source>
</evidence>
<name>A0A5B7E2V3_PORTR</name>
<reference evidence="2 3" key="1">
    <citation type="submission" date="2019-05" db="EMBL/GenBank/DDBJ databases">
        <title>Another draft genome of Portunus trituberculatus and its Hox gene families provides insights of decapod evolution.</title>
        <authorList>
            <person name="Jeong J.-H."/>
            <person name="Song I."/>
            <person name="Kim S."/>
            <person name="Choi T."/>
            <person name="Kim D."/>
            <person name="Ryu S."/>
            <person name="Kim W."/>
        </authorList>
    </citation>
    <scope>NUCLEOTIDE SEQUENCE [LARGE SCALE GENOMIC DNA]</scope>
    <source>
        <tissue evidence="2">Muscle</tissue>
    </source>
</reference>
<evidence type="ECO:0000256" key="1">
    <source>
        <dbReference type="SAM" id="MobiDB-lite"/>
    </source>
</evidence>
<keyword evidence="3" id="KW-1185">Reference proteome</keyword>